<feature type="domain" description="DUF7981" evidence="2">
    <location>
        <begin position="11"/>
        <end position="77"/>
    </location>
</feature>
<sequence>MANGADSVGGDRAISAVLWGFVGGFAFLALAQGYRLVAGSDLPVSFVGLVAIAAGIAVASGGIAYLTEHRLHAKRRT</sequence>
<feature type="transmembrane region" description="Helical" evidence="1">
    <location>
        <begin position="12"/>
        <end position="34"/>
    </location>
</feature>
<dbReference type="RefSeq" id="WP_256417614.1">
    <property type="nucleotide sequence ID" value="NZ_JANHDL010000003.1"/>
</dbReference>
<dbReference type="Pfam" id="PF25938">
    <property type="entry name" value="DUF7981"/>
    <property type="match status" value="1"/>
</dbReference>
<evidence type="ECO:0000313" key="4">
    <source>
        <dbReference type="Proteomes" id="UP001597185"/>
    </source>
</evidence>
<evidence type="ECO:0000259" key="2">
    <source>
        <dbReference type="Pfam" id="PF25938"/>
    </source>
</evidence>
<accession>A0ABD6C1T3</accession>
<dbReference type="EMBL" id="JBHUDB010000011">
    <property type="protein sequence ID" value="MFD1571362.1"/>
    <property type="molecule type" value="Genomic_DNA"/>
</dbReference>
<comment type="caution">
    <text evidence="3">The sequence shown here is derived from an EMBL/GenBank/DDBJ whole genome shotgun (WGS) entry which is preliminary data.</text>
</comment>
<dbReference type="Proteomes" id="UP001597185">
    <property type="component" value="Unassembled WGS sequence"/>
</dbReference>
<gene>
    <name evidence="3" type="ORF">ACFR9T_12340</name>
</gene>
<proteinExistence type="predicted"/>
<reference evidence="3 4" key="1">
    <citation type="journal article" date="2019" name="Int. J. Syst. Evol. Microbiol.">
        <title>The Global Catalogue of Microorganisms (GCM) 10K type strain sequencing project: providing services to taxonomists for standard genome sequencing and annotation.</title>
        <authorList>
            <consortium name="The Broad Institute Genomics Platform"/>
            <consortium name="The Broad Institute Genome Sequencing Center for Infectious Disease"/>
            <person name="Wu L."/>
            <person name="Ma J."/>
        </authorList>
    </citation>
    <scope>NUCLEOTIDE SEQUENCE [LARGE SCALE GENOMIC DNA]</scope>
    <source>
        <strain evidence="3 4">CGMCC 1.12689</strain>
    </source>
</reference>
<organism evidence="3 4">
    <name type="scientific">Halorubrum laminariae</name>
    <dbReference type="NCBI Taxonomy" id="1433523"/>
    <lineage>
        <taxon>Archaea</taxon>
        <taxon>Methanobacteriati</taxon>
        <taxon>Methanobacteriota</taxon>
        <taxon>Stenosarchaea group</taxon>
        <taxon>Halobacteria</taxon>
        <taxon>Halobacteriales</taxon>
        <taxon>Haloferacaceae</taxon>
        <taxon>Halorubrum</taxon>
    </lineage>
</organism>
<keyword evidence="4" id="KW-1185">Reference proteome</keyword>
<dbReference type="InterPro" id="IPR058287">
    <property type="entry name" value="DUF7981"/>
</dbReference>
<name>A0ABD6C1T3_9EURY</name>
<protein>
    <recommendedName>
        <fullName evidence="2">DUF7981 domain-containing protein</fullName>
    </recommendedName>
</protein>
<evidence type="ECO:0000256" key="1">
    <source>
        <dbReference type="SAM" id="Phobius"/>
    </source>
</evidence>
<keyword evidence="1" id="KW-0472">Membrane</keyword>
<keyword evidence="1" id="KW-0812">Transmembrane</keyword>
<evidence type="ECO:0000313" key="3">
    <source>
        <dbReference type="EMBL" id="MFD1571362.1"/>
    </source>
</evidence>
<dbReference type="AlphaFoldDB" id="A0ABD6C1T3"/>
<feature type="transmembrane region" description="Helical" evidence="1">
    <location>
        <begin position="46"/>
        <end position="66"/>
    </location>
</feature>
<keyword evidence="1" id="KW-1133">Transmembrane helix</keyword>